<reference evidence="1 2" key="1">
    <citation type="submission" date="2018-03" db="EMBL/GenBank/DDBJ databases">
        <title>Genomic Encyclopedia of Archaeal and Bacterial Type Strains, Phase II (KMG-II): from individual species to whole genera.</title>
        <authorList>
            <person name="Goeker M."/>
        </authorList>
    </citation>
    <scope>NUCLEOTIDE SEQUENCE [LARGE SCALE GENOMIC DNA]</scope>
    <source>
        <strain evidence="1 2">DSM 100673</strain>
    </source>
</reference>
<dbReference type="RefSeq" id="WP_106607918.1">
    <property type="nucleotide sequence ID" value="NZ_PYGJ01000003.1"/>
</dbReference>
<proteinExistence type="predicted"/>
<keyword evidence="2" id="KW-1185">Reference proteome</keyword>
<evidence type="ECO:0000313" key="1">
    <source>
        <dbReference type="EMBL" id="PSL20738.1"/>
    </source>
</evidence>
<name>A0A2P8FG99_9RHOB</name>
<organism evidence="1 2">
    <name type="scientific">Shimia abyssi</name>
    <dbReference type="NCBI Taxonomy" id="1662395"/>
    <lineage>
        <taxon>Bacteria</taxon>
        <taxon>Pseudomonadati</taxon>
        <taxon>Pseudomonadota</taxon>
        <taxon>Alphaproteobacteria</taxon>
        <taxon>Rhodobacterales</taxon>
        <taxon>Roseobacteraceae</taxon>
    </lineage>
</organism>
<protein>
    <submittedName>
        <fullName evidence="1">Uncharacterized protein DUF1499</fullName>
    </submittedName>
</protein>
<dbReference type="Pfam" id="PF07386">
    <property type="entry name" value="DUF1499"/>
    <property type="match status" value="1"/>
</dbReference>
<accession>A0A2P8FG99</accession>
<dbReference type="EMBL" id="PYGJ01000003">
    <property type="protein sequence ID" value="PSL20738.1"/>
    <property type="molecule type" value="Genomic_DNA"/>
</dbReference>
<dbReference type="Proteomes" id="UP000240418">
    <property type="component" value="Unassembled WGS sequence"/>
</dbReference>
<dbReference type="OrthoDB" id="8479024at2"/>
<sequence>MIFVWAVLGLFIAVFAYVRLAPSDPVRWHERIAISEDAVMSNGVVRVVMIGKNGLRRFASVVTDDPRTEVLAGSVEEGMITFITRTRTVGFPDYTTIYQDGEQLKIFARSRFGRNDLGVNAARVDRWIGALRTY</sequence>
<dbReference type="AlphaFoldDB" id="A0A2P8FG99"/>
<dbReference type="InterPro" id="IPR010865">
    <property type="entry name" value="DUF1499"/>
</dbReference>
<gene>
    <name evidence="1" type="ORF">CLV88_103388</name>
</gene>
<comment type="caution">
    <text evidence="1">The sequence shown here is derived from an EMBL/GenBank/DDBJ whole genome shotgun (WGS) entry which is preliminary data.</text>
</comment>
<evidence type="ECO:0000313" key="2">
    <source>
        <dbReference type="Proteomes" id="UP000240418"/>
    </source>
</evidence>